<dbReference type="RefSeq" id="WP_072713508.1">
    <property type="nucleotide sequence ID" value="NZ_CP016796.1"/>
</dbReference>
<protein>
    <recommendedName>
        <fullName evidence="7 8">Large ribosomal subunit protein bL31</fullName>
    </recommendedName>
</protein>
<dbReference type="Gene3D" id="4.10.830.30">
    <property type="entry name" value="Ribosomal protein L31"/>
    <property type="match status" value="1"/>
</dbReference>
<dbReference type="PRINTS" id="PR01249">
    <property type="entry name" value="RIBOSOMALL31"/>
</dbReference>
<keyword evidence="8" id="KW-0862">Zinc</keyword>
<dbReference type="InterPro" id="IPR034704">
    <property type="entry name" value="Ribosomal_bL28/bL31-like_sf"/>
</dbReference>
<dbReference type="Pfam" id="PF01197">
    <property type="entry name" value="Ribosomal_L31"/>
    <property type="match status" value="1"/>
</dbReference>
<dbReference type="Proteomes" id="UP000184222">
    <property type="component" value="Chromosome"/>
</dbReference>
<dbReference type="GO" id="GO:0019843">
    <property type="term" value="F:rRNA binding"/>
    <property type="evidence" value="ECO:0007669"/>
    <property type="project" value="UniProtKB-KW"/>
</dbReference>
<keyword evidence="4 8" id="KW-0694">RNA-binding</keyword>
<feature type="binding site" evidence="8">
    <location>
        <position position="38"/>
    </location>
    <ligand>
        <name>Zn(2+)</name>
        <dbReference type="ChEBI" id="CHEBI:29105"/>
    </ligand>
</feature>
<evidence type="ECO:0000256" key="8">
    <source>
        <dbReference type="HAMAP-Rule" id="MF_00501"/>
    </source>
</evidence>
<comment type="subunit">
    <text evidence="2 8">Part of the 50S ribosomal subunit.</text>
</comment>
<evidence type="ECO:0000256" key="6">
    <source>
        <dbReference type="ARBA" id="ARBA00023274"/>
    </source>
</evidence>
<dbReference type="GO" id="GO:0006412">
    <property type="term" value="P:translation"/>
    <property type="evidence" value="ECO:0007669"/>
    <property type="project" value="UniProtKB-UniRule"/>
</dbReference>
<keyword evidence="6 8" id="KW-0687">Ribonucleoprotein</keyword>
<gene>
    <name evidence="8" type="primary">rpmE</name>
    <name evidence="9" type="ORF">F7310_01510</name>
</gene>
<feature type="binding site" evidence="8">
    <location>
        <position position="41"/>
    </location>
    <ligand>
        <name>Zn(2+)</name>
        <dbReference type="ChEBI" id="CHEBI:29105"/>
    </ligand>
</feature>
<keyword evidence="5 8" id="KW-0689">Ribosomal protein</keyword>
<evidence type="ECO:0000256" key="4">
    <source>
        <dbReference type="ARBA" id="ARBA00022884"/>
    </source>
</evidence>
<name>A0A1L4BV71_9GAMM</name>
<keyword evidence="8" id="KW-0479">Metal-binding</keyword>
<dbReference type="HAMAP" id="MF_00501">
    <property type="entry name" value="Ribosomal_bL31_1"/>
    <property type="match status" value="1"/>
</dbReference>
<proteinExistence type="inferred from homology"/>
<organism evidence="9 10">
    <name type="scientific">Francisella uliginis</name>
    <dbReference type="NCBI Taxonomy" id="573570"/>
    <lineage>
        <taxon>Bacteria</taxon>
        <taxon>Pseudomonadati</taxon>
        <taxon>Pseudomonadota</taxon>
        <taxon>Gammaproteobacteria</taxon>
        <taxon>Thiotrichales</taxon>
        <taxon>Francisellaceae</taxon>
        <taxon>Francisella</taxon>
    </lineage>
</organism>
<keyword evidence="3 8" id="KW-0699">rRNA-binding</keyword>
<dbReference type="GO" id="GO:1990904">
    <property type="term" value="C:ribonucleoprotein complex"/>
    <property type="evidence" value="ECO:0007669"/>
    <property type="project" value="UniProtKB-KW"/>
</dbReference>
<evidence type="ECO:0000256" key="5">
    <source>
        <dbReference type="ARBA" id="ARBA00022980"/>
    </source>
</evidence>
<comment type="cofactor">
    <cofactor evidence="8">
        <name>Zn(2+)</name>
        <dbReference type="ChEBI" id="CHEBI:29105"/>
    </cofactor>
    <text evidence="8">Binds 1 zinc ion per subunit.</text>
</comment>
<dbReference type="AlphaFoldDB" id="A0A1L4BV71"/>
<feature type="binding site" evidence="8">
    <location>
        <position position="16"/>
    </location>
    <ligand>
        <name>Zn(2+)</name>
        <dbReference type="ChEBI" id="CHEBI:29105"/>
    </ligand>
</feature>
<dbReference type="GO" id="GO:0003735">
    <property type="term" value="F:structural constituent of ribosome"/>
    <property type="evidence" value="ECO:0007669"/>
    <property type="project" value="InterPro"/>
</dbReference>
<dbReference type="PANTHER" id="PTHR33280:SF6">
    <property type="entry name" value="LARGE RIBOSOMAL SUBUNIT PROTEIN BL31A"/>
    <property type="match status" value="1"/>
</dbReference>
<comment type="function">
    <text evidence="8">Binds the 23S rRNA.</text>
</comment>
<dbReference type="GO" id="GO:0005840">
    <property type="term" value="C:ribosome"/>
    <property type="evidence" value="ECO:0007669"/>
    <property type="project" value="UniProtKB-KW"/>
</dbReference>
<dbReference type="PANTHER" id="PTHR33280">
    <property type="entry name" value="50S RIBOSOMAL PROTEIN L31, CHLOROPLASTIC"/>
    <property type="match status" value="1"/>
</dbReference>
<dbReference type="NCBIfam" id="TIGR00105">
    <property type="entry name" value="L31"/>
    <property type="match status" value="1"/>
</dbReference>
<dbReference type="InterPro" id="IPR027491">
    <property type="entry name" value="Ribosomal_bL31_A"/>
</dbReference>
<dbReference type="InterPro" id="IPR042105">
    <property type="entry name" value="Ribosomal_bL31_sf"/>
</dbReference>
<dbReference type="STRING" id="573570.F7310_01510"/>
<evidence type="ECO:0000313" key="9">
    <source>
        <dbReference type="EMBL" id="API87734.1"/>
    </source>
</evidence>
<dbReference type="GO" id="GO:0046872">
    <property type="term" value="F:metal ion binding"/>
    <property type="evidence" value="ECO:0007669"/>
    <property type="project" value="UniProtKB-KW"/>
</dbReference>
<evidence type="ECO:0000256" key="2">
    <source>
        <dbReference type="ARBA" id="ARBA00011838"/>
    </source>
</evidence>
<dbReference type="OrthoDB" id="9803251at2"/>
<evidence type="ECO:0000256" key="7">
    <source>
        <dbReference type="ARBA" id="ARBA00035687"/>
    </source>
</evidence>
<evidence type="ECO:0000256" key="3">
    <source>
        <dbReference type="ARBA" id="ARBA00022730"/>
    </source>
</evidence>
<dbReference type="EMBL" id="CP016796">
    <property type="protein sequence ID" value="API87734.1"/>
    <property type="molecule type" value="Genomic_DNA"/>
</dbReference>
<feature type="binding site" evidence="8">
    <location>
        <position position="18"/>
    </location>
    <ligand>
        <name>Zn(2+)</name>
        <dbReference type="ChEBI" id="CHEBI:29105"/>
    </ligand>
</feature>
<accession>A0A1L4BV71</accession>
<evidence type="ECO:0000313" key="10">
    <source>
        <dbReference type="Proteomes" id="UP000184222"/>
    </source>
</evidence>
<dbReference type="NCBIfam" id="NF001809">
    <property type="entry name" value="PRK00528.1"/>
    <property type="match status" value="1"/>
</dbReference>
<sequence length="71" mass="7961">MRQEIHPKYTEVTVTCSCGNSFVTKSTSAKDAMSIDICSQCHPFYTGKQRIVDTAGRVDKFKKRFGGIKKV</sequence>
<dbReference type="InterPro" id="IPR002150">
    <property type="entry name" value="Ribosomal_bL31"/>
</dbReference>
<evidence type="ECO:0000256" key="1">
    <source>
        <dbReference type="ARBA" id="ARBA00009296"/>
    </source>
</evidence>
<dbReference type="KEGG" id="frx:F7310_01510"/>
<reference evidence="9 10" key="1">
    <citation type="journal article" date="2016" name="Appl. Environ. Microbiol.">
        <title>Whole genome relationships among Francisella bacteria of diverse origin define new species and provide specific regions for detection.</title>
        <authorList>
            <person name="Challacombe J.F."/>
            <person name="Petersen J.M."/>
            <person name="Gallegos-Graves V."/>
            <person name="Hodge D."/>
            <person name="Pillai S."/>
            <person name="Kuske C.R."/>
        </authorList>
    </citation>
    <scope>NUCLEOTIDE SEQUENCE [LARGE SCALE GENOMIC DNA]</scope>
    <source>
        <strain evidence="10">TX07-7310</strain>
    </source>
</reference>
<keyword evidence="10" id="KW-1185">Reference proteome</keyword>
<dbReference type="PROSITE" id="PS01143">
    <property type="entry name" value="RIBOSOMAL_L31"/>
    <property type="match status" value="1"/>
</dbReference>
<dbReference type="SUPFAM" id="SSF143800">
    <property type="entry name" value="L28p-like"/>
    <property type="match status" value="1"/>
</dbReference>
<comment type="similarity">
    <text evidence="1 8">Belongs to the bacterial ribosomal protein bL31 family. Type A subfamily.</text>
</comment>
<dbReference type="NCBIfam" id="NF000612">
    <property type="entry name" value="PRK00019.1"/>
    <property type="match status" value="1"/>
</dbReference>